<evidence type="ECO:0000313" key="3">
    <source>
        <dbReference type="Proteomes" id="UP000008547"/>
    </source>
</evidence>
<dbReference type="RefSeq" id="WP_005620624.1">
    <property type="nucleotide sequence ID" value="NC_010278.1"/>
</dbReference>
<organism evidence="2 3">
    <name type="scientific">Actinobacillus pleuropneumoniae serotype 3 (strain JL03)</name>
    <dbReference type="NCBI Taxonomy" id="434271"/>
    <lineage>
        <taxon>Bacteria</taxon>
        <taxon>Pseudomonadati</taxon>
        <taxon>Pseudomonadota</taxon>
        <taxon>Gammaproteobacteria</taxon>
        <taxon>Pasteurellales</taxon>
        <taxon>Pasteurellaceae</taxon>
        <taxon>Actinobacillus</taxon>
    </lineage>
</organism>
<evidence type="ECO:0008006" key="4">
    <source>
        <dbReference type="Google" id="ProtNLM"/>
    </source>
</evidence>
<proteinExistence type="predicted"/>
<evidence type="ECO:0000313" key="2">
    <source>
        <dbReference type="EMBL" id="ABY69531.1"/>
    </source>
</evidence>
<dbReference type="PROSITE" id="PS51257">
    <property type="entry name" value="PROKAR_LIPOPROTEIN"/>
    <property type="match status" value="1"/>
</dbReference>
<accession>B0BPP6</accession>
<evidence type="ECO:0000256" key="1">
    <source>
        <dbReference type="SAM" id="SignalP"/>
    </source>
</evidence>
<dbReference type="HOGENOM" id="CLU_1892401_0_0_6"/>
<sequence>MKLLSTILCSIFFLSSCSFGGFKPPKAYYVWLPGKQFYSPAWGKKFDLFTQREIDMHACGIDPILGESGSAEANLCLERKGWYLEGGAVCENKLMWNDPECIKWRAKYSKPGVKPWGK</sequence>
<dbReference type="KEGG" id="apj:APJL_0973"/>
<dbReference type="AlphaFoldDB" id="B0BPP6"/>
<feature type="signal peptide" evidence="1">
    <location>
        <begin position="1"/>
        <end position="20"/>
    </location>
</feature>
<feature type="chain" id="PRO_5002746407" description="Lipoprotein" evidence="1">
    <location>
        <begin position="21"/>
        <end position="118"/>
    </location>
</feature>
<gene>
    <name evidence="2" type="ordered locus">APJL_0973</name>
</gene>
<reference evidence="2 3" key="1">
    <citation type="journal article" date="2008" name="PLoS ONE">
        <title>Genome biology of Actinobacillus pleuropneumoniae JL03, an isolate of serotype 3 prevalent in China.</title>
        <authorList>
            <person name="Xu Z."/>
            <person name="Zhou Y."/>
            <person name="Li L."/>
            <person name="Zhou R."/>
            <person name="Xiao S."/>
            <person name="Wan Y."/>
            <person name="Zhang S."/>
            <person name="Wang K."/>
            <person name="Li W."/>
            <person name="Li L."/>
            <person name="Jin H."/>
            <person name="Kang M."/>
            <person name="Dalai B."/>
            <person name="Li T."/>
            <person name="Liu L."/>
            <person name="Cheng Y."/>
            <person name="Zhang L."/>
            <person name="Xu T."/>
            <person name="Zheng H."/>
            <person name="Pu S."/>
            <person name="Wang B."/>
            <person name="Gu W."/>
            <person name="Zhang X.L."/>
            <person name="Zhu G.-F."/>
            <person name="Wang S."/>
            <person name="Zhao G.-P."/>
            <person name="Chen H."/>
        </authorList>
    </citation>
    <scope>NUCLEOTIDE SEQUENCE [LARGE SCALE GENOMIC DNA]</scope>
    <source>
        <strain evidence="2 3">JL03</strain>
    </source>
</reference>
<protein>
    <recommendedName>
        <fullName evidence="4">Lipoprotein</fullName>
    </recommendedName>
</protein>
<keyword evidence="1" id="KW-0732">Signal</keyword>
<name>B0BPP6_ACTPJ</name>
<dbReference type="EMBL" id="CP000687">
    <property type="protein sequence ID" value="ABY69531.1"/>
    <property type="molecule type" value="Genomic_DNA"/>
</dbReference>
<dbReference type="Proteomes" id="UP000008547">
    <property type="component" value="Chromosome"/>
</dbReference>